<comment type="caution">
    <text evidence="2">Lacks conserved residue(s) required for the propagation of feature annotation.</text>
</comment>
<feature type="active site" evidence="2 3">
    <location>
        <position position="335"/>
    </location>
</feature>
<dbReference type="InterPro" id="IPR008220">
    <property type="entry name" value="HAT_MetX-like"/>
</dbReference>
<dbReference type="Gene3D" id="3.40.50.1820">
    <property type="entry name" value="alpha/beta hydrolase"/>
    <property type="match status" value="1"/>
</dbReference>
<dbReference type="EMBL" id="CP159218">
    <property type="protein sequence ID" value="XCG62919.1"/>
    <property type="molecule type" value="Genomic_DNA"/>
</dbReference>
<reference evidence="5" key="1">
    <citation type="submission" date="2024-05" db="EMBL/GenBank/DDBJ databases">
        <authorList>
            <person name="Cai S.Y."/>
            <person name="Jin L.M."/>
            <person name="Li H.R."/>
        </authorList>
    </citation>
    <scope>NUCLEOTIDE SEQUENCE</scope>
    <source>
        <strain evidence="5">A5-74</strain>
    </source>
</reference>
<evidence type="ECO:0000256" key="1">
    <source>
        <dbReference type="ARBA" id="ARBA00022679"/>
    </source>
</evidence>
<dbReference type="InterPro" id="IPR029058">
    <property type="entry name" value="AB_hydrolase_fold"/>
</dbReference>
<dbReference type="SUPFAM" id="SSF53474">
    <property type="entry name" value="alpha/beta-Hydrolases"/>
    <property type="match status" value="1"/>
</dbReference>
<comment type="subunit">
    <text evidence="2">Homodimer.</text>
</comment>
<keyword evidence="2" id="KW-0028">Amino-acid biosynthesis</keyword>
<feature type="binding site" evidence="2">
    <location>
        <position position="242"/>
    </location>
    <ligand>
        <name>substrate</name>
    </ligand>
</feature>
<organism evidence="5">
    <name type="scientific">Nakamurella sp. A5-74</name>
    <dbReference type="NCBI Taxonomy" id="3158264"/>
    <lineage>
        <taxon>Bacteria</taxon>
        <taxon>Bacillati</taxon>
        <taxon>Actinomycetota</taxon>
        <taxon>Actinomycetes</taxon>
        <taxon>Nakamurellales</taxon>
        <taxon>Nakamurellaceae</taxon>
        <taxon>Nakamurella</taxon>
    </lineage>
</organism>
<dbReference type="RefSeq" id="WP_353648534.1">
    <property type="nucleotide sequence ID" value="NZ_CP159218.1"/>
</dbReference>
<keyword evidence="2 5" id="KW-0012">Acyltransferase</keyword>
<dbReference type="GO" id="GO:0005737">
    <property type="term" value="C:cytoplasm"/>
    <property type="evidence" value="ECO:0007669"/>
    <property type="project" value="UniProtKB-SubCell"/>
</dbReference>
<keyword evidence="2" id="KW-0963">Cytoplasm</keyword>
<dbReference type="PANTHER" id="PTHR32268:SF11">
    <property type="entry name" value="HOMOSERINE O-ACETYLTRANSFERASE"/>
    <property type="match status" value="1"/>
</dbReference>
<dbReference type="GO" id="GO:0009086">
    <property type="term" value="P:methionine biosynthetic process"/>
    <property type="evidence" value="ECO:0007669"/>
    <property type="project" value="UniProtKB-UniRule"/>
</dbReference>
<accession>A0AAU8DLB0</accession>
<feature type="active site" evidence="2 3">
    <location>
        <position position="365"/>
    </location>
</feature>
<name>A0AAU8DLB0_9ACTN</name>
<dbReference type="Pfam" id="PF00561">
    <property type="entry name" value="Abhydrolase_1"/>
    <property type="match status" value="1"/>
</dbReference>
<dbReference type="PIRSF" id="PIRSF000443">
    <property type="entry name" value="Homoser_Ac_trans"/>
    <property type="match status" value="1"/>
</dbReference>
<comment type="catalytic activity">
    <reaction evidence="2">
        <text>L-homoserine + acetyl-CoA = O-acetyl-L-homoserine + CoA</text>
        <dbReference type="Rhea" id="RHEA:13701"/>
        <dbReference type="ChEBI" id="CHEBI:57287"/>
        <dbReference type="ChEBI" id="CHEBI:57288"/>
        <dbReference type="ChEBI" id="CHEBI:57476"/>
        <dbReference type="ChEBI" id="CHEBI:57716"/>
        <dbReference type="EC" id="2.3.1.31"/>
    </reaction>
</comment>
<gene>
    <name evidence="2" type="primary">metXA</name>
    <name evidence="5" type="ORF">ABLG96_17115</name>
</gene>
<dbReference type="HAMAP" id="MF_00296">
    <property type="entry name" value="MetX_acyltransf"/>
    <property type="match status" value="1"/>
</dbReference>
<evidence type="ECO:0000256" key="2">
    <source>
        <dbReference type="HAMAP-Rule" id="MF_00296"/>
    </source>
</evidence>
<feature type="domain" description="AB hydrolase-1" evidence="4">
    <location>
        <begin position="64"/>
        <end position="363"/>
    </location>
</feature>
<keyword evidence="1 2" id="KW-0808">Transferase</keyword>
<comment type="pathway">
    <text evidence="2">Amino-acid biosynthesis; L-methionine biosynthesis via de novo pathway; O-acetyl-L-homoserine from L-homoserine: step 1/1.</text>
</comment>
<evidence type="ECO:0000313" key="5">
    <source>
        <dbReference type="EMBL" id="XCG62919.1"/>
    </source>
</evidence>
<comment type="function">
    <text evidence="2">Transfers an acetyl group from acetyl-CoA to L-homoserine, forming acetyl-L-homoserine.</text>
</comment>
<protein>
    <recommendedName>
        <fullName evidence="2">Homoserine O-acetyltransferase</fullName>
        <shortName evidence="2">HAT</shortName>
        <ecNumber evidence="2">2.3.1.31</ecNumber>
    </recommendedName>
    <alternativeName>
        <fullName evidence="2">Homoserine transacetylase</fullName>
        <shortName evidence="2">HTA</shortName>
    </alternativeName>
</protein>
<feature type="active site" description="Nucleophile" evidence="2 3">
    <location>
        <position position="169"/>
    </location>
</feature>
<feature type="binding site" evidence="2">
    <location>
        <position position="366"/>
    </location>
    <ligand>
        <name>substrate</name>
    </ligand>
</feature>
<comment type="subcellular location">
    <subcellularLocation>
        <location evidence="2">Cytoplasm</location>
    </subcellularLocation>
</comment>
<evidence type="ECO:0000256" key="3">
    <source>
        <dbReference type="PIRSR" id="PIRSR000443-1"/>
    </source>
</evidence>
<dbReference type="EC" id="2.3.1.31" evidence="2"/>
<proteinExistence type="inferred from homology"/>
<sequence length="393" mass="41211">MTHVQQRRGSTSRDPAALSRLVHGTEPGFRAVARVGALVTESGTELDVSLAYETWGTLNAAGDNAVLVVHALTGDAHVVGPAGPDQPTPGWWDGLIGPGAPLDPARHFVVAANVLGGCRGSTGPSSSAPDGRPWGSRFPRITPRDQVAAEAALADHLGIASFAAVIGGSMGGMRALEWGVLHPDRVRHVVAIATCAAFSGDQIAWSSAQLAAITTDPLYRGGDYYSASGGDGAPTAGMAVARQIAHATYRSAQELDTRFGRIEQSGEDVLRGGRFAVQSYLDHHGDKLARRFDPNSYVVLTESMMLHDLGRDRGGLQAALRRITAPLTVAVVDSDRLFPPAQGELIARLAPTARELRVIRSGHGHDGFLIEAEQVGAIVRDAVDATTSGAGEH</sequence>
<dbReference type="InterPro" id="IPR000073">
    <property type="entry name" value="AB_hydrolase_1"/>
</dbReference>
<dbReference type="NCBIfam" id="NF001209">
    <property type="entry name" value="PRK00175.1"/>
    <property type="match status" value="1"/>
</dbReference>
<keyword evidence="2" id="KW-0486">Methionine biosynthesis</keyword>
<dbReference type="NCBIfam" id="TIGR01392">
    <property type="entry name" value="homoserO_Ac_trn"/>
    <property type="match status" value="1"/>
</dbReference>
<dbReference type="AlphaFoldDB" id="A0AAU8DLB0"/>
<comment type="similarity">
    <text evidence="2">Belongs to the AB hydrolase superfamily. MetX family.</text>
</comment>
<evidence type="ECO:0000259" key="4">
    <source>
        <dbReference type="Pfam" id="PF00561"/>
    </source>
</evidence>
<dbReference type="PANTHER" id="PTHR32268">
    <property type="entry name" value="HOMOSERINE O-ACETYLTRANSFERASE"/>
    <property type="match status" value="1"/>
</dbReference>
<dbReference type="GO" id="GO:0009092">
    <property type="term" value="P:homoserine metabolic process"/>
    <property type="evidence" value="ECO:0007669"/>
    <property type="project" value="TreeGrafter"/>
</dbReference>
<dbReference type="GO" id="GO:0004414">
    <property type="term" value="F:homoserine O-acetyltransferase activity"/>
    <property type="evidence" value="ECO:0007669"/>
    <property type="project" value="UniProtKB-UniRule"/>
</dbReference>